<proteinExistence type="predicted"/>
<protein>
    <submittedName>
        <fullName evidence="8">MFS transporter, DHA3 family, multidrug efflux protein</fullName>
    </submittedName>
</protein>
<dbReference type="STRING" id="504800.SAMN04488085_103293"/>
<dbReference type="InterPro" id="IPR011701">
    <property type="entry name" value="MFS"/>
</dbReference>
<name>A0A1I4C140_9ACTN</name>
<feature type="transmembrane region" description="Helical" evidence="6">
    <location>
        <begin position="179"/>
        <end position="199"/>
    </location>
</feature>
<gene>
    <name evidence="8" type="ORF">SAMN04488085_103293</name>
</gene>
<evidence type="ECO:0000256" key="6">
    <source>
        <dbReference type="SAM" id="Phobius"/>
    </source>
</evidence>
<reference evidence="8 9" key="1">
    <citation type="submission" date="2016-10" db="EMBL/GenBank/DDBJ databases">
        <authorList>
            <person name="de Groot N.N."/>
        </authorList>
    </citation>
    <scope>NUCLEOTIDE SEQUENCE [LARGE SCALE GENOMIC DNA]</scope>
    <source>
        <strain evidence="8 9">DSM 45317</strain>
    </source>
</reference>
<evidence type="ECO:0000256" key="5">
    <source>
        <dbReference type="ARBA" id="ARBA00023136"/>
    </source>
</evidence>
<keyword evidence="2" id="KW-1003">Cell membrane</keyword>
<evidence type="ECO:0000259" key="7">
    <source>
        <dbReference type="PROSITE" id="PS50850"/>
    </source>
</evidence>
<keyword evidence="9" id="KW-1185">Reference proteome</keyword>
<comment type="subcellular location">
    <subcellularLocation>
        <location evidence="1">Cell membrane</location>
        <topology evidence="1">Multi-pass membrane protein</topology>
    </subcellularLocation>
</comment>
<feature type="domain" description="Major facilitator superfamily (MFS) profile" evidence="7">
    <location>
        <begin position="1"/>
        <end position="442"/>
    </location>
</feature>
<feature type="transmembrane region" description="Helical" evidence="6">
    <location>
        <begin position="416"/>
        <end position="436"/>
    </location>
</feature>
<dbReference type="PANTHER" id="PTHR23513:SF6">
    <property type="entry name" value="MAJOR FACILITATOR SUPERFAMILY ASSOCIATED DOMAIN-CONTAINING PROTEIN"/>
    <property type="match status" value="1"/>
</dbReference>
<evidence type="ECO:0000313" key="8">
    <source>
        <dbReference type="EMBL" id="SFK74772.1"/>
    </source>
</evidence>
<accession>A0A1I4C140</accession>
<evidence type="ECO:0000256" key="1">
    <source>
        <dbReference type="ARBA" id="ARBA00004651"/>
    </source>
</evidence>
<evidence type="ECO:0000256" key="3">
    <source>
        <dbReference type="ARBA" id="ARBA00022692"/>
    </source>
</evidence>
<keyword evidence="4 6" id="KW-1133">Transmembrane helix</keyword>
<dbReference type="PANTHER" id="PTHR23513">
    <property type="entry name" value="INTEGRAL MEMBRANE EFFLUX PROTEIN-RELATED"/>
    <property type="match status" value="1"/>
</dbReference>
<dbReference type="PROSITE" id="PS50850">
    <property type="entry name" value="MFS"/>
    <property type="match status" value="1"/>
</dbReference>
<dbReference type="SUPFAM" id="SSF103473">
    <property type="entry name" value="MFS general substrate transporter"/>
    <property type="match status" value="1"/>
</dbReference>
<evidence type="ECO:0000256" key="2">
    <source>
        <dbReference type="ARBA" id="ARBA00022475"/>
    </source>
</evidence>
<dbReference type="Proteomes" id="UP000199152">
    <property type="component" value="Unassembled WGS sequence"/>
</dbReference>
<evidence type="ECO:0000313" key="9">
    <source>
        <dbReference type="Proteomes" id="UP000199152"/>
    </source>
</evidence>
<feature type="transmembrane region" description="Helical" evidence="6">
    <location>
        <begin position="50"/>
        <end position="71"/>
    </location>
</feature>
<organism evidence="8 9">
    <name type="scientific">Geodermatophilus ruber</name>
    <dbReference type="NCBI Taxonomy" id="504800"/>
    <lineage>
        <taxon>Bacteria</taxon>
        <taxon>Bacillati</taxon>
        <taxon>Actinomycetota</taxon>
        <taxon>Actinomycetes</taxon>
        <taxon>Geodermatophilales</taxon>
        <taxon>Geodermatophilaceae</taxon>
        <taxon>Geodermatophilus</taxon>
    </lineage>
</organism>
<feature type="transmembrane region" description="Helical" evidence="6">
    <location>
        <begin position="116"/>
        <end position="134"/>
    </location>
</feature>
<dbReference type="RefSeq" id="WP_218146127.1">
    <property type="nucleotide sequence ID" value="NZ_FOSW01000003.1"/>
</dbReference>
<dbReference type="GO" id="GO:0005886">
    <property type="term" value="C:plasma membrane"/>
    <property type="evidence" value="ECO:0007669"/>
    <property type="project" value="UniProtKB-SubCell"/>
</dbReference>
<feature type="transmembrane region" description="Helical" evidence="6">
    <location>
        <begin position="155"/>
        <end position="173"/>
    </location>
</feature>
<dbReference type="GO" id="GO:0022857">
    <property type="term" value="F:transmembrane transporter activity"/>
    <property type="evidence" value="ECO:0007669"/>
    <property type="project" value="InterPro"/>
</dbReference>
<dbReference type="InterPro" id="IPR036259">
    <property type="entry name" value="MFS_trans_sf"/>
</dbReference>
<feature type="transmembrane region" description="Helical" evidence="6">
    <location>
        <begin position="83"/>
        <end position="104"/>
    </location>
</feature>
<dbReference type="InParanoid" id="A0A1I4C140"/>
<evidence type="ECO:0000256" key="4">
    <source>
        <dbReference type="ARBA" id="ARBA00022989"/>
    </source>
</evidence>
<feature type="transmembrane region" description="Helical" evidence="6">
    <location>
        <begin position="242"/>
        <end position="263"/>
    </location>
</feature>
<dbReference type="EMBL" id="FOSW01000003">
    <property type="protein sequence ID" value="SFK74772.1"/>
    <property type="molecule type" value="Genomic_DNA"/>
</dbReference>
<dbReference type="AlphaFoldDB" id="A0A1I4C140"/>
<keyword evidence="5 6" id="KW-0472">Membrane</keyword>
<feature type="transmembrane region" description="Helical" evidence="6">
    <location>
        <begin position="275"/>
        <end position="299"/>
    </location>
</feature>
<sequence length="487" mass="50577">MADRAPALDLRSGPERVFAHLLVNNLLVSVVNYTVWFAVTFWVFLETGSVFATGMIAGIFLVATAGTGIWFGSLVDHHRKHAVLHASAGASTVLYALALAVYQLTPEESFRTAASLPLWCFVVLLMLGVIAGNPRTIALPTLVTLLVPADRRDRANGLVGSATGLSMLVTSVISGLLIAFGGMTAVLALALTVLVLSVVHLTRVQVPEDAATPLAEAGDGPAAGSGVDLRGTLRLVRGVPGLLPLILFSCFNNFLGGAFMALMDPYGLSLMSVQAWGLLWGGLSALLIIGGLLVARIGLGSRPIRVLLLVNVAMWTGTMLFPLASSVLTLTVAMAVFMTVVPFAEAAEQTVLQRVVPYERQGRVFGFAQSVEQAASPLTAFLMAPLTEFLVIPFMTDGAGARAIGGWFGTGPDRGIALVFVVTGLIGVLAVLAAFASPAYRRLSAAYAAARDEDPAGADEPAGVVDPALTAVPAPVAAARGGGEPPV</sequence>
<keyword evidence="3 6" id="KW-0812">Transmembrane</keyword>
<dbReference type="InterPro" id="IPR020846">
    <property type="entry name" value="MFS_dom"/>
</dbReference>
<dbReference type="Pfam" id="PF07690">
    <property type="entry name" value="MFS_1"/>
    <property type="match status" value="1"/>
</dbReference>
<dbReference type="Gene3D" id="1.20.1250.20">
    <property type="entry name" value="MFS general substrate transporter like domains"/>
    <property type="match status" value="1"/>
</dbReference>
<feature type="transmembrane region" description="Helical" evidence="6">
    <location>
        <begin position="21"/>
        <end position="44"/>
    </location>
</feature>